<dbReference type="CDD" id="cd02869">
    <property type="entry name" value="PseudoU_synth_RluA_like"/>
    <property type="match status" value="1"/>
</dbReference>
<dbReference type="EMBL" id="CP037899">
    <property type="protein sequence ID" value="QDQ42373.1"/>
    <property type="molecule type" value="Genomic_DNA"/>
</dbReference>
<keyword evidence="8" id="KW-1185">Reference proteome</keyword>
<gene>
    <name evidence="6" type="ORF">A946_09825</name>
    <name evidence="7" type="ORF">kam1_1145</name>
</gene>
<reference evidence="9" key="3">
    <citation type="submission" date="2019-03" db="EMBL/GenBank/DDBJ databases">
        <title>Complete genome of Methylacidiphilum kamchatkense Kam1.</title>
        <authorList>
            <person name="Kruse T."/>
            <person name="Murarilal Ratnadevi C."/>
            <person name="Erikstad H.-A."/>
            <person name="Birkeland N.-K."/>
        </authorList>
    </citation>
    <scope>NUCLEOTIDE SEQUENCE [LARGE SCALE GENOMIC DNA]</scope>
    <source>
        <strain evidence="9">kam1</strain>
    </source>
</reference>
<dbReference type="NCBIfam" id="TIGR00005">
    <property type="entry name" value="rluA_subfam"/>
    <property type="match status" value="1"/>
</dbReference>
<evidence type="ECO:0000256" key="4">
    <source>
        <dbReference type="RuleBase" id="RU362028"/>
    </source>
</evidence>
<dbReference type="GO" id="GO:0009982">
    <property type="term" value="F:pseudouridine synthase activity"/>
    <property type="evidence" value="ECO:0007669"/>
    <property type="project" value="InterPro"/>
</dbReference>
<dbReference type="InterPro" id="IPR006225">
    <property type="entry name" value="PsdUridine_synth_RluC/D"/>
</dbReference>
<evidence type="ECO:0000256" key="3">
    <source>
        <dbReference type="PIRSR" id="PIRSR606225-1"/>
    </source>
</evidence>
<dbReference type="SUPFAM" id="SSF55120">
    <property type="entry name" value="Pseudouridine synthase"/>
    <property type="match status" value="1"/>
</dbReference>
<dbReference type="GO" id="GO:0000455">
    <property type="term" value="P:enzyme-directed rRNA pseudouridine synthesis"/>
    <property type="evidence" value="ECO:0007669"/>
    <property type="project" value="TreeGrafter"/>
</dbReference>
<comment type="catalytic activity">
    <reaction evidence="4">
        <text>a uridine in RNA = a pseudouridine in RNA</text>
        <dbReference type="Rhea" id="RHEA:48348"/>
        <dbReference type="Rhea" id="RHEA-COMP:12068"/>
        <dbReference type="Rhea" id="RHEA-COMP:12069"/>
        <dbReference type="ChEBI" id="CHEBI:65314"/>
        <dbReference type="ChEBI" id="CHEBI:65315"/>
    </reaction>
</comment>
<proteinExistence type="inferred from homology"/>
<dbReference type="InterPro" id="IPR006224">
    <property type="entry name" value="PsdUridine_synth_RluA-like_CS"/>
</dbReference>
<feature type="domain" description="Pseudouridine synthase RsuA/RluA-like" evidence="5">
    <location>
        <begin position="38"/>
        <end position="192"/>
    </location>
</feature>
<evidence type="ECO:0000313" key="8">
    <source>
        <dbReference type="Proteomes" id="UP000031594"/>
    </source>
</evidence>
<dbReference type="GO" id="GO:0003723">
    <property type="term" value="F:RNA binding"/>
    <property type="evidence" value="ECO:0007669"/>
    <property type="project" value="InterPro"/>
</dbReference>
<dbReference type="Proteomes" id="UP000031594">
    <property type="component" value="Unassembled WGS sequence"/>
</dbReference>
<dbReference type="PROSITE" id="PS01129">
    <property type="entry name" value="PSI_RLU"/>
    <property type="match status" value="1"/>
</dbReference>
<dbReference type="InterPro" id="IPR006145">
    <property type="entry name" value="PsdUridine_synth_RsuA/RluA"/>
</dbReference>
<dbReference type="InterPro" id="IPR020103">
    <property type="entry name" value="PsdUridine_synth_cat_dom_sf"/>
</dbReference>
<dbReference type="GO" id="GO:0140098">
    <property type="term" value="F:catalytic activity, acting on RNA"/>
    <property type="evidence" value="ECO:0007669"/>
    <property type="project" value="UniProtKB-ARBA"/>
</dbReference>
<dbReference type="EMBL" id="JQNX01000008">
    <property type="protein sequence ID" value="KIE57944.1"/>
    <property type="molecule type" value="Genomic_DNA"/>
</dbReference>
<dbReference type="Pfam" id="PF00849">
    <property type="entry name" value="PseudoU_synth_2"/>
    <property type="match status" value="1"/>
</dbReference>
<evidence type="ECO:0000313" key="7">
    <source>
        <dbReference type="EMBL" id="QDQ42373.1"/>
    </source>
</evidence>
<accession>A0A0C1UMX7</accession>
<evidence type="ECO:0000256" key="1">
    <source>
        <dbReference type="ARBA" id="ARBA00010876"/>
    </source>
</evidence>
<dbReference type="InterPro" id="IPR050188">
    <property type="entry name" value="RluA_PseudoU_synthase"/>
</dbReference>
<evidence type="ECO:0000313" key="9">
    <source>
        <dbReference type="Proteomes" id="UP000315925"/>
    </source>
</evidence>
<reference evidence="7" key="2">
    <citation type="journal article" date="2019" name="BMC Genomics">
        <title>Complete genome sequence analysis of the thermoacidophilic verrucomicrobial methanotroph 'Candidatus Methylacidiphilum kamchatkense' strain Kam1 and comparison with its closest relatives.</title>
        <authorList>
            <person name="Kruse T."/>
            <person name="Ratnadevi C.M."/>
            <person name="Erikstad H.A."/>
            <person name="Birkeland N.K."/>
        </authorList>
    </citation>
    <scope>NUCLEOTIDE SEQUENCE</scope>
    <source>
        <strain evidence="7">Kam1</strain>
    </source>
</reference>
<comment type="similarity">
    <text evidence="1 4">Belongs to the pseudouridine synthase RluA family.</text>
</comment>
<evidence type="ECO:0000256" key="2">
    <source>
        <dbReference type="ARBA" id="ARBA00023235"/>
    </source>
</evidence>
<dbReference type="RefSeq" id="WP_039722034.1">
    <property type="nucleotide sequence ID" value="NZ_CP037899.1"/>
</dbReference>
<comment type="function">
    <text evidence="4">Responsible for synthesis of pseudouridine from uracil.</text>
</comment>
<dbReference type="AlphaFoldDB" id="A0A0C1UMX7"/>
<protein>
    <recommendedName>
        <fullName evidence="4">Pseudouridine synthase</fullName>
        <ecNumber evidence="4">5.4.99.-</ecNumber>
    </recommendedName>
</protein>
<reference evidence="6 8" key="1">
    <citation type="submission" date="2014-08" db="EMBL/GenBank/DDBJ databases">
        <title>Methylacidiphilum kamchatkense strain Kam1 draft genome sequence.</title>
        <authorList>
            <person name="Birkeland N.-K."/>
            <person name="Erikstad H.A."/>
        </authorList>
    </citation>
    <scope>NUCLEOTIDE SEQUENCE [LARGE SCALE GENOMIC DNA]</scope>
    <source>
        <strain evidence="6 8">Kam1</strain>
    </source>
</reference>
<dbReference type="Proteomes" id="UP000315925">
    <property type="component" value="Chromosome"/>
</dbReference>
<dbReference type="PANTHER" id="PTHR21600">
    <property type="entry name" value="MITOCHONDRIAL RNA PSEUDOURIDINE SYNTHASE"/>
    <property type="match status" value="1"/>
</dbReference>
<feature type="active site" evidence="3">
    <location>
        <position position="87"/>
    </location>
</feature>
<dbReference type="PANTHER" id="PTHR21600:SF44">
    <property type="entry name" value="RIBOSOMAL LARGE SUBUNIT PSEUDOURIDINE SYNTHASE D"/>
    <property type="match status" value="1"/>
</dbReference>
<evidence type="ECO:0000313" key="6">
    <source>
        <dbReference type="EMBL" id="KIE57944.1"/>
    </source>
</evidence>
<sequence>MIRGLEEIEILDAEEDDNTFSPRPENIPIDILFEDEEVLVINKQRGIVVHPGCGHWSGTIVNALLFHYGNSLPCVTLHRPGIVHRLDKDTTGVMIIAKTEGALKALLWQFAARKITKTYICLCKNRFPYQSFTYKSNIQRHSTNRKKMSVHLTKGKESETQFSLLYASSEASMLKCRPISGRTHQIRVHLAHLGYPIIGDPLYGKGVRKYAFPMLLHSYGLKFLHPKKEKIIEIFAPFPQDFKEALEFFYGKNQPWKDPNFDL</sequence>
<keyword evidence="2 4" id="KW-0413">Isomerase</keyword>
<dbReference type="KEGG" id="mkc:kam1_1145"/>
<name>A0A0C1UMX7_9BACT</name>
<dbReference type="Gene3D" id="3.30.2350.10">
    <property type="entry name" value="Pseudouridine synthase"/>
    <property type="match status" value="1"/>
</dbReference>
<evidence type="ECO:0000259" key="5">
    <source>
        <dbReference type="Pfam" id="PF00849"/>
    </source>
</evidence>
<dbReference type="EC" id="5.4.99.-" evidence="4"/>
<organism evidence="7 9">
    <name type="scientific">Methylacidiphilum kamchatkense Kam1</name>
    <dbReference type="NCBI Taxonomy" id="1202785"/>
    <lineage>
        <taxon>Bacteria</taxon>
        <taxon>Pseudomonadati</taxon>
        <taxon>Verrucomicrobiota</taxon>
        <taxon>Methylacidiphilae</taxon>
        <taxon>Methylacidiphilales</taxon>
        <taxon>Methylacidiphilaceae</taxon>
        <taxon>Methylacidiphilum (ex Ratnadevi et al. 2023)</taxon>
    </lineage>
</organism>
<dbReference type="STRING" id="1202785.A946_09825"/>